<evidence type="ECO:0000256" key="1">
    <source>
        <dbReference type="SAM" id="MobiDB-lite"/>
    </source>
</evidence>
<dbReference type="EMBL" id="BKCJ010187557">
    <property type="protein sequence ID" value="GEY54415.1"/>
    <property type="molecule type" value="Genomic_DNA"/>
</dbReference>
<gene>
    <name evidence="2" type="ORF">Tci_426389</name>
</gene>
<accession>A0A699HML7</accession>
<organism evidence="2">
    <name type="scientific">Tanacetum cinerariifolium</name>
    <name type="common">Dalmatian daisy</name>
    <name type="synonym">Chrysanthemum cinerariifolium</name>
    <dbReference type="NCBI Taxonomy" id="118510"/>
    <lineage>
        <taxon>Eukaryota</taxon>
        <taxon>Viridiplantae</taxon>
        <taxon>Streptophyta</taxon>
        <taxon>Embryophyta</taxon>
        <taxon>Tracheophyta</taxon>
        <taxon>Spermatophyta</taxon>
        <taxon>Magnoliopsida</taxon>
        <taxon>eudicotyledons</taxon>
        <taxon>Gunneridae</taxon>
        <taxon>Pentapetalae</taxon>
        <taxon>asterids</taxon>
        <taxon>campanulids</taxon>
        <taxon>Asterales</taxon>
        <taxon>Asteraceae</taxon>
        <taxon>Asteroideae</taxon>
        <taxon>Anthemideae</taxon>
        <taxon>Anthemidinae</taxon>
        <taxon>Tanacetum</taxon>
    </lineage>
</organism>
<comment type="caution">
    <text evidence="2">The sequence shown here is derived from an EMBL/GenBank/DDBJ whole genome shotgun (WGS) entry which is preliminary data.</text>
</comment>
<protein>
    <submittedName>
        <fullName evidence="2">Uncharacterized protein</fullName>
    </submittedName>
</protein>
<name>A0A699HML7_TANCI</name>
<reference evidence="2" key="1">
    <citation type="journal article" date="2019" name="Sci. Rep.">
        <title>Draft genome of Tanacetum cinerariifolium, the natural source of mosquito coil.</title>
        <authorList>
            <person name="Yamashiro T."/>
            <person name="Shiraishi A."/>
            <person name="Satake H."/>
            <person name="Nakayama K."/>
        </authorList>
    </citation>
    <scope>NUCLEOTIDE SEQUENCE</scope>
</reference>
<feature type="region of interest" description="Disordered" evidence="1">
    <location>
        <begin position="1"/>
        <end position="22"/>
    </location>
</feature>
<sequence length="134" mass="15187">NDCAYSENSDDSKGPSIASVPKEEPSIQGFLDWYGYDTIEEYLKETFFPSTDKDSTNEDTIHESYSLKSKGKYVPVSKKHNLKVIFKSPTPITGCLLGLANVHTWDDILKIFRVKKPESCANKEKGKRKVSYRS</sequence>
<feature type="non-terminal residue" evidence="2">
    <location>
        <position position="1"/>
    </location>
</feature>
<evidence type="ECO:0000313" key="2">
    <source>
        <dbReference type="EMBL" id="GEY54415.1"/>
    </source>
</evidence>
<dbReference type="AlphaFoldDB" id="A0A699HML7"/>
<proteinExistence type="predicted"/>